<dbReference type="Gene3D" id="3.30.470.20">
    <property type="entry name" value="ATP-grasp fold, B domain"/>
    <property type="match status" value="1"/>
</dbReference>
<gene>
    <name evidence="13" type="ORF">VP188_00019</name>
    <name evidence="18" type="ORF">VP204_00019</name>
    <name evidence="10" type="ORF">VP22_00019</name>
    <name evidence="25" type="ORF">VP230_00020</name>
    <name evidence="6" type="ORF">VP264_00019</name>
    <name evidence="19" type="ORF">VP272_00019</name>
    <name evidence="14" type="ORF">VP285_00019</name>
    <name evidence="17" type="ORF">VP302_00019</name>
    <name evidence="38" type="ORF">VP324_00019</name>
    <name evidence="26" type="ORF">VP341_00019</name>
    <name evidence="33" type="ORF">VP342_00019</name>
    <name evidence="16" type="ORF">VP343_00019</name>
    <name evidence="32" type="ORF">VP354_00019</name>
    <name evidence="37" type="ORF">VP357_00019</name>
    <name evidence="7" type="ORF">VP363_00019</name>
    <name evidence="39" type="ORF">VP365_00019</name>
    <name evidence="22" type="ORF">VP369_00019</name>
    <name evidence="27" type="ORF">VP372_00019</name>
    <name evidence="15" type="ORF">VP373_00019</name>
    <name evidence="12" type="ORF">VP374_00019</name>
    <name evidence="8" type="ORF">VP384_00019</name>
    <name evidence="30" type="ORF">VP390_00019</name>
    <name evidence="21" type="ORF">VP391_00019</name>
    <name evidence="31" type="ORF">VP392_00019</name>
    <name evidence="35" type="ORF">VP394_00019</name>
    <name evidence="36" type="ORF">VP395_00019</name>
    <name evidence="20" type="ORF">VP396_00019</name>
    <name evidence="23" type="ORF">VP398_00019</name>
    <name evidence="4" type="ORF">VP401_00019</name>
    <name evidence="24" type="ORF">VP402_00019</name>
    <name evidence="5" type="ORF">VP403_00019</name>
    <name evidence="29" type="ORF">VP404_00019</name>
    <name evidence="11" type="ORF">VP405_00019</name>
    <name evidence="28" type="ORF">VP440_00019</name>
    <name evidence="3" type="ORF">VP441_00019</name>
    <name evidence="9" type="ORF">VP63_00019</name>
    <name evidence="34" type="ORF">VP85_00019</name>
</gene>
<dbReference type="EMBL" id="MT898244">
    <property type="protein sequence ID" value="QOS23526.1"/>
    <property type="molecule type" value="Genomic_DNA"/>
</dbReference>
<evidence type="ECO:0000313" key="8">
    <source>
        <dbReference type="EMBL" id="QOS16475.1"/>
    </source>
</evidence>
<evidence type="ECO:0000313" key="9">
    <source>
        <dbReference type="EMBL" id="QOS16539.1"/>
    </source>
</evidence>
<dbReference type="Gene3D" id="3.30.1490.20">
    <property type="entry name" value="ATP-grasp fold, A domain"/>
    <property type="match status" value="1"/>
</dbReference>
<evidence type="ECO:0000313" key="25">
    <source>
        <dbReference type="EMBL" id="QOS21702.1"/>
    </source>
</evidence>
<evidence type="ECO:0000313" key="34">
    <source>
        <dbReference type="EMBL" id="QOS27356.1"/>
    </source>
</evidence>
<dbReference type="GO" id="GO:0005524">
    <property type="term" value="F:ATP binding"/>
    <property type="evidence" value="ECO:0007669"/>
    <property type="project" value="UniProtKB-UniRule"/>
</dbReference>
<dbReference type="EMBL" id="MT898141">
    <property type="protein sequence ID" value="QOS19761.1"/>
    <property type="molecule type" value="Genomic_DNA"/>
</dbReference>
<dbReference type="Gene3D" id="3.40.50.20">
    <property type="match status" value="1"/>
</dbReference>
<evidence type="ECO:0000313" key="23">
    <source>
        <dbReference type="EMBL" id="QOS20966.1"/>
    </source>
</evidence>
<dbReference type="GeneID" id="1187699"/>
<dbReference type="OrthoDB" id="9765608at2"/>
<evidence type="ECO:0000313" key="17">
    <source>
        <dbReference type="EMBL" id="QOS18427.1"/>
    </source>
</evidence>
<dbReference type="Pfam" id="PF15632">
    <property type="entry name" value="ATPgrasp_Ter"/>
    <property type="match status" value="1"/>
</dbReference>
<evidence type="ECO:0000313" key="5">
    <source>
        <dbReference type="EMBL" id="QOS15796.1"/>
    </source>
</evidence>
<dbReference type="EMBL" id="MT898193">
    <property type="protein sequence ID" value="QOS21629.1"/>
    <property type="molecule type" value="Genomic_DNA"/>
</dbReference>
<dbReference type="GO" id="GO:0003824">
    <property type="term" value="F:catalytic activity"/>
    <property type="evidence" value="ECO:0007669"/>
    <property type="project" value="UniProtKB-ARBA"/>
</dbReference>
<evidence type="ECO:0000313" key="7">
    <source>
        <dbReference type="EMBL" id="QOS16339.1"/>
    </source>
</evidence>
<evidence type="ECO:0000313" key="38">
    <source>
        <dbReference type="EMBL" id="QOS29317.1"/>
    </source>
</evidence>
<proteinExistence type="predicted"/>
<dbReference type="AlphaFoldDB" id="A0A4Z2SMH1"/>
<dbReference type="EMBL" id="MT898095">
    <property type="protein sequence ID" value="QOS18068.1"/>
    <property type="molecule type" value="Genomic_DNA"/>
</dbReference>
<dbReference type="EMBL" id="MT898016">
    <property type="protein sequence ID" value="QOS15157.1"/>
    <property type="molecule type" value="Genomic_DNA"/>
</dbReference>
<evidence type="ECO:0000313" key="15">
    <source>
        <dbReference type="EMBL" id="QOS18100.1"/>
    </source>
</evidence>
<evidence type="ECO:0000313" key="29">
    <source>
        <dbReference type="EMBL" id="QOS23526.1"/>
    </source>
</evidence>
<sequence>MTNNILVCSAGRRVELVKAFRSSLEQYRPEGKVFCTDMHPELSSACHVADAFFKAPRVTDAGYIEFLLSVCIENSVGLVVPTIDTELLTLAQNRERFQEQGITILVSDVDLIKLCRDKRKTAKLFTLLNIEQPTIFDKDDLTFPCFCKPYDGSCSVGAVAIQNRSELTDDLLSNPKNMFMELIPKSYSEYTVDAYYSRDNTLKCLVPRKRLEVRGGEVSKGVTRKNFVYDYLLKRANTLTGARGCITFQLFVNEETKSIKGLEINPRFGGGYPLSNDAGARFTDWLVKEYLCDDNINFFDSWEDDLIMLRYDAKVLVRGNK</sequence>
<dbReference type="EMBL" id="MT898310">
    <property type="protein sequence ID" value="QOS26003.1"/>
    <property type="molecule type" value="Genomic_DNA"/>
</dbReference>
<evidence type="ECO:0000313" key="6">
    <source>
        <dbReference type="EMBL" id="QOS15972.1"/>
    </source>
</evidence>
<dbReference type="OMA" id="WARLKND"/>
<evidence type="ECO:0000259" key="2">
    <source>
        <dbReference type="PROSITE" id="PS50975"/>
    </source>
</evidence>
<evidence type="ECO:0000313" key="16">
    <source>
        <dbReference type="EMBL" id="QOS18302.1"/>
    </source>
</evidence>
<dbReference type="InterPro" id="IPR048764">
    <property type="entry name" value="PylC_N"/>
</dbReference>
<dbReference type="SUPFAM" id="SSF56059">
    <property type="entry name" value="Glutathione synthetase ATP-binding domain-like"/>
    <property type="match status" value="1"/>
</dbReference>
<dbReference type="EMBL" id="MT898102">
    <property type="protein sequence ID" value="QOS18302.1"/>
    <property type="molecule type" value="Genomic_DNA"/>
</dbReference>
<evidence type="ECO:0000313" key="19">
    <source>
        <dbReference type="EMBL" id="QOS19131.1"/>
    </source>
</evidence>
<evidence type="ECO:0000313" key="33">
    <source>
        <dbReference type="EMBL" id="QOS26465.1"/>
    </source>
</evidence>
<dbReference type="EMBL" id="MT898124">
    <property type="protein sequence ID" value="QOS19131.1"/>
    <property type="molecule type" value="Genomic_DNA"/>
</dbReference>
<dbReference type="EMBL" id="MT898246">
    <property type="protein sequence ID" value="QOS23588.1"/>
    <property type="molecule type" value="Genomic_DNA"/>
</dbReference>
<dbReference type="EMBL" id="MT898346">
    <property type="protein sequence ID" value="QOS27356.1"/>
    <property type="molecule type" value="Genomic_DNA"/>
</dbReference>
<evidence type="ECO:0000313" key="21">
    <source>
        <dbReference type="EMBL" id="QOS19761.1"/>
    </source>
</evidence>
<reference evidence="26" key="1">
    <citation type="submission" date="2020-08" db="EMBL/GenBank/DDBJ databases">
        <title>Genetic structure, function and evolution of capsule biosynthesis loci in Vibrio parahaemolyticus.</title>
        <authorList>
            <person name="Li L."/>
            <person name="Bian S."/>
        </authorList>
    </citation>
    <scope>NUCLEOTIDE SEQUENCE</scope>
    <source>
        <strain evidence="13">VP188</strain>
        <strain evidence="18">VP204</strain>
        <strain evidence="10">VP22</strain>
        <strain evidence="25">VP230</strain>
        <strain evidence="6">VP264</strain>
        <strain evidence="19">VP272</strain>
        <strain evidence="14">VP285</strain>
        <strain evidence="17">VP302</strain>
        <strain evidence="38">VP324</strain>
        <strain evidence="26">VP341</strain>
        <strain evidence="33">VP342</strain>
        <strain evidence="16">VP343</strain>
        <strain evidence="32">VP354</strain>
        <strain evidence="37">VP357</strain>
        <strain evidence="7">VP363</strain>
        <strain evidence="39">VP365</strain>
        <strain evidence="22">VP369</strain>
        <strain evidence="27">VP372</strain>
        <strain evidence="15">VP373</strain>
        <strain evidence="12">VP374</strain>
        <strain evidence="8">VP384</strain>
        <strain evidence="30">VP390</strain>
        <strain evidence="21">VP391</strain>
        <strain evidence="31">VP392</strain>
        <strain evidence="35">VP394</strain>
        <strain evidence="36">VP395</strain>
        <strain evidence="20">VP396</strain>
        <strain evidence="23">VP398</strain>
        <strain evidence="4">VP401</strain>
        <strain evidence="24">VP402</strain>
        <strain evidence="5">VP403</strain>
        <strain evidence="29">VP404</strain>
        <strain evidence="11">VP405</strain>
        <strain evidence="28">VP440</strain>
        <strain evidence="3">VP441</strain>
        <strain evidence="9">VP63</strain>
        <strain evidence="34">VP85</strain>
    </source>
</reference>
<dbReference type="EMBL" id="MT898348">
    <property type="protein sequence ID" value="QOS27425.1"/>
    <property type="molecule type" value="Genomic_DNA"/>
</dbReference>
<evidence type="ECO:0000313" key="36">
    <source>
        <dbReference type="EMBL" id="QOS27617.1"/>
    </source>
</evidence>
<evidence type="ECO:0000313" key="13">
    <source>
        <dbReference type="EMBL" id="QOS18036.1"/>
    </source>
</evidence>
<dbReference type="EMBL" id="MT898062">
    <property type="protein sequence ID" value="QOS16873.1"/>
    <property type="molecule type" value="Genomic_DNA"/>
</dbReference>
<dbReference type="EMBL" id="MT898144">
    <property type="protein sequence ID" value="QOS19875.1"/>
    <property type="molecule type" value="Genomic_DNA"/>
</dbReference>
<evidence type="ECO:0000313" key="31">
    <source>
        <dbReference type="EMBL" id="QOS23796.1"/>
    </source>
</evidence>
<dbReference type="Pfam" id="PF21360">
    <property type="entry name" value="PylC-like_N"/>
    <property type="match status" value="1"/>
</dbReference>
<evidence type="ECO:0000313" key="11">
    <source>
        <dbReference type="EMBL" id="QOS17007.1"/>
    </source>
</evidence>
<accession>A0A4Z2SMH1</accession>
<dbReference type="GO" id="GO:0046872">
    <property type="term" value="F:metal ion binding"/>
    <property type="evidence" value="ECO:0007669"/>
    <property type="project" value="InterPro"/>
</dbReference>
<evidence type="ECO:0000313" key="30">
    <source>
        <dbReference type="EMBL" id="QOS23588.1"/>
    </source>
</evidence>
<dbReference type="InterPro" id="IPR013815">
    <property type="entry name" value="ATP_grasp_subdomain_1"/>
</dbReference>
<evidence type="ECO:0000313" key="18">
    <source>
        <dbReference type="EMBL" id="QOS18495.1"/>
    </source>
</evidence>
<keyword evidence="1" id="KW-0547">Nucleotide-binding</keyword>
<dbReference type="EMBL" id="MT898323">
    <property type="protein sequence ID" value="QOS26465.1"/>
    <property type="molecule type" value="Genomic_DNA"/>
</dbReference>
<evidence type="ECO:0000313" key="39">
    <source>
        <dbReference type="EMBL" id="QOS29417.1"/>
    </source>
</evidence>
<dbReference type="EMBL" id="MT898066">
    <property type="protein sequence ID" value="QOS17007.1"/>
    <property type="molecule type" value="Genomic_DNA"/>
</dbReference>
<dbReference type="NCBIfam" id="NF009405">
    <property type="entry name" value="PRK12767.1-4"/>
    <property type="match status" value="1"/>
</dbReference>
<evidence type="ECO:0000313" key="32">
    <source>
        <dbReference type="EMBL" id="QOS26003.1"/>
    </source>
</evidence>
<evidence type="ECO:0000313" key="26">
    <source>
        <dbReference type="EMBL" id="QOS22633.1"/>
    </source>
</evidence>
<dbReference type="EMBL" id="MT898015">
    <property type="protein sequence ID" value="QOS15125.1"/>
    <property type="molecule type" value="Genomic_DNA"/>
</dbReference>
<dbReference type="EMBL" id="MT898238">
    <property type="protein sequence ID" value="QOS23317.1"/>
    <property type="molecule type" value="Genomic_DNA"/>
</dbReference>
<keyword evidence="1" id="KW-0067">ATP-binding</keyword>
<protein>
    <recommendedName>
        <fullName evidence="2">ATP-grasp domain-containing protein</fullName>
    </recommendedName>
</protein>
<dbReference type="EMBL" id="MT898096">
    <property type="protein sequence ID" value="QOS18100.1"/>
    <property type="molecule type" value="Genomic_DNA"/>
</dbReference>
<dbReference type="EMBL" id="MT898105">
    <property type="protein sequence ID" value="QOS18427.1"/>
    <property type="molecule type" value="Genomic_DNA"/>
</dbReference>
<dbReference type="EMBL" id="MT898107">
    <property type="protein sequence ID" value="QOS18495.1"/>
    <property type="molecule type" value="Genomic_DNA"/>
</dbReference>
<evidence type="ECO:0000313" key="12">
    <source>
        <dbReference type="EMBL" id="QOS17756.1"/>
    </source>
</evidence>
<dbReference type="EMBL" id="MT898033">
    <property type="protein sequence ID" value="QOS15796.1"/>
    <property type="molecule type" value="Genomic_DNA"/>
</dbReference>
<evidence type="ECO:0000313" key="22">
    <source>
        <dbReference type="EMBL" id="QOS19875.1"/>
    </source>
</evidence>
<dbReference type="EMBL" id="MT898038">
    <property type="protein sequence ID" value="QOS15972.1"/>
    <property type="molecule type" value="Genomic_DNA"/>
</dbReference>
<dbReference type="EMBL" id="MT898195">
    <property type="protein sequence ID" value="QOS21702.1"/>
    <property type="molecule type" value="Genomic_DNA"/>
</dbReference>
<dbReference type="EMBL" id="MT898052">
    <property type="protein sequence ID" value="QOS16475.1"/>
    <property type="molecule type" value="Genomic_DNA"/>
</dbReference>
<dbReference type="EMBL" id="MT898252">
    <property type="protein sequence ID" value="QOS23796.1"/>
    <property type="molecule type" value="Genomic_DNA"/>
</dbReference>
<dbReference type="EMBL" id="MT898094">
    <property type="protein sequence ID" value="QOS18036.1"/>
    <property type="molecule type" value="Genomic_DNA"/>
</dbReference>
<evidence type="ECO:0000256" key="1">
    <source>
        <dbReference type="PROSITE-ProRule" id="PRU00409"/>
    </source>
</evidence>
<dbReference type="EMBL" id="MT898219">
    <property type="protein sequence ID" value="QOS22633.1"/>
    <property type="molecule type" value="Genomic_DNA"/>
</dbReference>
<dbReference type="EMBL" id="MT898353">
    <property type="protein sequence ID" value="QOS27617.1"/>
    <property type="molecule type" value="Genomic_DNA"/>
</dbReference>
<dbReference type="EMBL" id="MT898054">
    <property type="protein sequence ID" value="QOS16539.1"/>
    <property type="molecule type" value="Genomic_DNA"/>
</dbReference>
<evidence type="ECO:0000313" key="3">
    <source>
        <dbReference type="EMBL" id="QOS15125.1"/>
    </source>
</evidence>
<organism evidence="26">
    <name type="scientific">Vibrio parahaemolyticus</name>
    <dbReference type="NCBI Taxonomy" id="670"/>
    <lineage>
        <taxon>Bacteria</taxon>
        <taxon>Pseudomonadati</taxon>
        <taxon>Pseudomonadota</taxon>
        <taxon>Gammaproteobacteria</taxon>
        <taxon>Vibrionales</taxon>
        <taxon>Vibrionaceae</taxon>
        <taxon>Vibrio</taxon>
    </lineage>
</organism>
<evidence type="ECO:0000313" key="10">
    <source>
        <dbReference type="EMBL" id="QOS16873.1"/>
    </source>
</evidence>
<dbReference type="EMBL" id="MT898135">
    <property type="protein sequence ID" value="QOS19544.1"/>
    <property type="molecule type" value="Genomic_DNA"/>
</dbReference>
<evidence type="ECO:0000313" key="27">
    <source>
        <dbReference type="EMBL" id="QOS23167.1"/>
    </source>
</evidence>
<feature type="domain" description="ATP-grasp" evidence="2">
    <location>
        <begin position="111"/>
        <end position="291"/>
    </location>
</feature>
<dbReference type="RefSeq" id="WP_005462477.1">
    <property type="nucleotide sequence ID" value="NZ_CAMFGX010000002.1"/>
</dbReference>
<name>A0A4Z2SMH1_VIBPH</name>
<evidence type="ECO:0000313" key="35">
    <source>
        <dbReference type="EMBL" id="QOS27425.1"/>
    </source>
</evidence>
<dbReference type="PROSITE" id="PS50975">
    <property type="entry name" value="ATP_GRASP"/>
    <property type="match status" value="1"/>
</dbReference>
<dbReference type="EMBL" id="MT898174">
    <property type="protein sequence ID" value="QOS20966.1"/>
    <property type="molecule type" value="Genomic_DNA"/>
</dbReference>
<evidence type="ECO:0000313" key="4">
    <source>
        <dbReference type="EMBL" id="QOS15157.1"/>
    </source>
</evidence>
<dbReference type="EMBL" id="MT898048">
    <property type="protein sequence ID" value="QOS16339.1"/>
    <property type="molecule type" value="Genomic_DNA"/>
</dbReference>
<dbReference type="InterPro" id="IPR011761">
    <property type="entry name" value="ATP-grasp"/>
</dbReference>
<evidence type="ECO:0000313" key="37">
    <source>
        <dbReference type="EMBL" id="QOS28718.1"/>
    </source>
</evidence>
<dbReference type="EMBL" id="MT898399">
    <property type="protein sequence ID" value="QOS29417.1"/>
    <property type="molecule type" value="Genomic_DNA"/>
</dbReference>
<evidence type="ECO:0000313" key="14">
    <source>
        <dbReference type="EMBL" id="QOS18068.1"/>
    </source>
</evidence>
<evidence type="ECO:0000313" key="28">
    <source>
        <dbReference type="EMBL" id="QOS23317.1"/>
    </source>
</evidence>
<evidence type="ECO:0000313" key="20">
    <source>
        <dbReference type="EMBL" id="QOS19544.1"/>
    </source>
</evidence>
<dbReference type="EMBL" id="MT898087">
    <property type="protein sequence ID" value="QOS17756.1"/>
    <property type="molecule type" value="Genomic_DNA"/>
</dbReference>
<evidence type="ECO:0000313" key="24">
    <source>
        <dbReference type="EMBL" id="QOS21629.1"/>
    </source>
</evidence>
<dbReference type="EMBL" id="MT898396">
    <property type="protein sequence ID" value="QOS29317.1"/>
    <property type="molecule type" value="Genomic_DNA"/>
</dbReference>
<dbReference type="EMBL" id="MT898380">
    <property type="protein sequence ID" value="QOS28718.1"/>
    <property type="molecule type" value="Genomic_DNA"/>
</dbReference>
<dbReference type="EMBL" id="MT898234">
    <property type="protein sequence ID" value="QOS23167.1"/>
    <property type="molecule type" value="Genomic_DNA"/>
</dbReference>